<sequence length="199" mass="21914">MWKIPIITLVIFAVVTISYGEWRDAVLYQKLAVDRGIEHKVGEIITVIWNLDDEAGELCIEKEGQTIMCIDYVEGTGKIEFDTGILSPGAYLLHIEDENGDTIASTPLIIETTGSSLDVKPVPNPFDLSSGEGTLTFFGMPSDATLRIYDFGGNLVYKVVGGYTWDGRNMDGEMVSSGAYIFHIESEGEEFIGRFAVIK</sequence>
<evidence type="ECO:0000313" key="1">
    <source>
        <dbReference type="EMBL" id="OQX91129.1"/>
    </source>
</evidence>
<dbReference type="Gene3D" id="2.60.40.4070">
    <property type="match status" value="1"/>
</dbReference>
<comment type="caution">
    <text evidence="1">The sequence shown here is derived from an EMBL/GenBank/DDBJ whole genome shotgun (WGS) entry which is preliminary data.</text>
</comment>
<gene>
    <name evidence="1" type="ORF">B6D57_00895</name>
</gene>
<accession>A0A1W9S2S7</accession>
<protein>
    <submittedName>
        <fullName evidence="1">Uncharacterized protein</fullName>
    </submittedName>
</protein>
<dbReference type="Proteomes" id="UP000192611">
    <property type="component" value="Unassembled WGS sequence"/>
</dbReference>
<proteinExistence type="predicted"/>
<name>A0A1W9S2S7_9BACT</name>
<reference evidence="2" key="1">
    <citation type="submission" date="2017-03" db="EMBL/GenBank/DDBJ databases">
        <title>Novel pathways for hydrocarbon cycling and metabolic interdependencies in hydrothermal sediment communities.</title>
        <authorList>
            <person name="Dombrowski N."/>
            <person name="Seitz K."/>
            <person name="Teske A."/>
            <person name="Baker B."/>
        </authorList>
    </citation>
    <scope>NUCLEOTIDE SEQUENCE [LARGE SCALE GENOMIC DNA]</scope>
</reference>
<evidence type="ECO:0000313" key="2">
    <source>
        <dbReference type="Proteomes" id="UP000192611"/>
    </source>
</evidence>
<dbReference type="AlphaFoldDB" id="A0A1W9S2S7"/>
<organism evidence="1 2">
    <name type="scientific">Candidatus Coatesbacteria bacterium 4484_99</name>
    <dbReference type="NCBI Taxonomy" id="1970774"/>
    <lineage>
        <taxon>Bacteria</taxon>
        <taxon>Candidatus Coatesiibacteriota</taxon>
    </lineage>
</organism>
<dbReference type="EMBL" id="NATQ01000011">
    <property type="protein sequence ID" value="OQX91129.1"/>
    <property type="molecule type" value="Genomic_DNA"/>
</dbReference>